<evidence type="ECO:0000313" key="1">
    <source>
        <dbReference type="EMBL" id="WLQ55015.1"/>
    </source>
</evidence>
<gene>
    <name evidence="1" type="ORF">P8A19_05985</name>
</gene>
<dbReference type="EMBL" id="CP120988">
    <property type="protein sequence ID" value="WLQ55015.1"/>
    <property type="molecule type" value="Genomic_DNA"/>
</dbReference>
<reference evidence="1 2" key="1">
    <citation type="submission" date="2023-03" db="EMBL/GenBank/DDBJ databases">
        <title>Isolation and description of six Streptomyces strains from soil environments, able to metabolize different microbial glucans.</title>
        <authorList>
            <person name="Widen T."/>
            <person name="Larsbrink J."/>
        </authorList>
    </citation>
    <scope>NUCLEOTIDE SEQUENCE [LARGE SCALE GENOMIC DNA]</scope>
    <source>
        <strain evidence="1 2">Alt2</strain>
    </source>
</reference>
<dbReference type="RefSeq" id="WP_306083865.1">
    <property type="nucleotide sequence ID" value="NZ_CP120988.1"/>
</dbReference>
<keyword evidence="2" id="KW-1185">Reference proteome</keyword>
<organism evidence="1 2">
    <name type="scientific">Streptomyces poriferorum</name>
    <dbReference type="NCBI Taxonomy" id="2798799"/>
    <lineage>
        <taxon>Bacteria</taxon>
        <taxon>Bacillati</taxon>
        <taxon>Actinomycetota</taxon>
        <taxon>Actinomycetes</taxon>
        <taxon>Kitasatosporales</taxon>
        <taxon>Streptomycetaceae</taxon>
        <taxon>Streptomyces</taxon>
    </lineage>
</organism>
<sequence length="263" mass="29000">MVYEEDRAQQMRDDLEAAIGDYMVAVAGRLLDEDLPVSSISSYGAYDDPGQDAFGADVEGSVEFTRSFRRKVFGEGRDAGLLWCGVSGWCFFSIPEGAGRTLMESARWMGGGLTPDPGRVAAFLSEIQLDSAFSGSDERPFYRAPHTDPKGLLQRLAVFDADRGSAESWDYDGRLAALRADECHKRAVSALTAEKQEIVEVALRSGELQAVMRILEYVEGAAPRDDAREMARKLCSDLRLRAGSGRKGLDEHREALTYAEEQR</sequence>
<proteinExistence type="predicted"/>
<protein>
    <submittedName>
        <fullName evidence="1">Uncharacterized protein</fullName>
    </submittedName>
</protein>
<dbReference type="Proteomes" id="UP001235744">
    <property type="component" value="Chromosome"/>
</dbReference>
<evidence type="ECO:0000313" key="2">
    <source>
        <dbReference type="Proteomes" id="UP001235744"/>
    </source>
</evidence>
<name>A0ABY9IIT7_9ACTN</name>
<accession>A0ABY9IIT7</accession>